<keyword evidence="4 5" id="KW-0472">Membrane</keyword>
<proteinExistence type="predicted"/>
<accession>A0A2S9Q9D7</accession>
<keyword evidence="3 5" id="KW-1133">Transmembrane helix</keyword>
<feature type="transmembrane region" description="Helical" evidence="5">
    <location>
        <begin position="100"/>
        <end position="120"/>
    </location>
</feature>
<feature type="transmembrane region" description="Helical" evidence="5">
    <location>
        <begin position="12"/>
        <end position="33"/>
    </location>
</feature>
<dbReference type="AlphaFoldDB" id="A0A2S9Q9D7"/>
<evidence type="ECO:0000256" key="1">
    <source>
        <dbReference type="ARBA" id="ARBA00004141"/>
    </source>
</evidence>
<evidence type="ECO:0000256" key="4">
    <source>
        <dbReference type="ARBA" id="ARBA00023136"/>
    </source>
</evidence>
<dbReference type="Proteomes" id="UP000237682">
    <property type="component" value="Unassembled WGS sequence"/>
</dbReference>
<evidence type="ECO:0000256" key="3">
    <source>
        <dbReference type="ARBA" id="ARBA00022989"/>
    </source>
</evidence>
<organism evidence="6 7">
    <name type="scientific">Labrys okinawensis</name>
    <dbReference type="NCBI Taxonomy" id="346911"/>
    <lineage>
        <taxon>Bacteria</taxon>
        <taxon>Pseudomonadati</taxon>
        <taxon>Pseudomonadota</taxon>
        <taxon>Alphaproteobacteria</taxon>
        <taxon>Hyphomicrobiales</taxon>
        <taxon>Xanthobacteraceae</taxon>
        <taxon>Labrys</taxon>
    </lineage>
</organism>
<evidence type="ECO:0000313" key="7">
    <source>
        <dbReference type="Proteomes" id="UP000237682"/>
    </source>
</evidence>
<dbReference type="RefSeq" id="WP_105863950.1">
    <property type="nucleotide sequence ID" value="NZ_PUEJ01000007.1"/>
</dbReference>
<dbReference type="InterPro" id="IPR032808">
    <property type="entry name" value="DoxX"/>
</dbReference>
<evidence type="ECO:0000256" key="2">
    <source>
        <dbReference type="ARBA" id="ARBA00022692"/>
    </source>
</evidence>
<gene>
    <name evidence="6" type="ORF">C5L14_19985</name>
</gene>
<dbReference type="EMBL" id="PUEJ01000007">
    <property type="protein sequence ID" value="PRH85957.1"/>
    <property type="molecule type" value="Genomic_DNA"/>
</dbReference>
<evidence type="ECO:0000256" key="5">
    <source>
        <dbReference type="SAM" id="Phobius"/>
    </source>
</evidence>
<feature type="transmembrane region" description="Helical" evidence="5">
    <location>
        <begin position="53"/>
        <end position="71"/>
    </location>
</feature>
<keyword evidence="2 5" id="KW-0812">Transmembrane</keyword>
<dbReference type="OrthoDB" id="9811373at2"/>
<comment type="caution">
    <text evidence="6">The sequence shown here is derived from an EMBL/GenBank/DDBJ whole genome shotgun (WGS) entry which is preliminary data.</text>
</comment>
<evidence type="ECO:0000313" key="6">
    <source>
        <dbReference type="EMBL" id="PRH85957.1"/>
    </source>
</evidence>
<sequence length="133" mass="14121">MPNETASISKGAYWTGIVLSTLVVAFLIFDGAIKLVPLQVVIDTMQGLGYPPEHARTIGVITLAATVLYAIPRSSVLGAVLLTGLLGGAIATNLRAGTPIFSHLLFGVYLGVLMWGGLYLRDGRVRAILPLFR</sequence>
<feature type="transmembrane region" description="Helical" evidence="5">
    <location>
        <begin position="76"/>
        <end position="94"/>
    </location>
</feature>
<evidence type="ECO:0008006" key="8">
    <source>
        <dbReference type="Google" id="ProtNLM"/>
    </source>
</evidence>
<protein>
    <recommendedName>
        <fullName evidence="8">DoxX family protein</fullName>
    </recommendedName>
</protein>
<reference evidence="6 7" key="1">
    <citation type="submission" date="2018-02" db="EMBL/GenBank/DDBJ databases">
        <title>Whole genome sequencing of endophytic bacterium.</title>
        <authorList>
            <person name="Eedara R."/>
            <person name="Podile A.R."/>
        </authorList>
    </citation>
    <scope>NUCLEOTIDE SEQUENCE [LARGE SCALE GENOMIC DNA]</scope>
    <source>
        <strain evidence="6 7">RP1T</strain>
    </source>
</reference>
<dbReference type="GO" id="GO:0016020">
    <property type="term" value="C:membrane"/>
    <property type="evidence" value="ECO:0007669"/>
    <property type="project" value="UniProtKB-SubCell"/>
</dbReference>
<comment type="subcellular location">
    <subcellularLocation>
        <location evidence="1">Membrane</location>
        <topology evidence="1">Multi-pass membrane protein</topology>
    </subcellularLocation>
</comment>
<keyword evidence="7" id="KW-1185">Reference proteome</keyword>
<name>A0A2S9Q9D7_9HYPH</name>
<dbReference type="Pfam" id="PF13564">
    <property type="entry name" value="DoxX_2"/>
    <property type="match status" value="1"/>
</dbReference>